<dbReference type="AlphaFoldDB" id="A0A1Q4UXW6"/>
<protein>
    <recommendedName>
        <fullName evidence="4">Proline-rich protein</fullName>
    </recommendedName>
</protein>
<sequence>MDPTVPRPRRPLPASGPVGRWYENVLGWPTVPGPPGAGAGGAGPALLVCGVRFDVLEMPSRAADGVLRRFADGAPPGVPSAPVARSGGRTWFLMAAGGAEELPGLLEWLGWGALPEGLGLVAIGAGGRIEAPRPPGWPPHGDAPRGGAAGREGDSQGAATWMRPPEPGHAVEPTLPAPWLLPSPGAREGAPGGGGGAPDLVRLVDSAATECLRVRLGRAGDQRWASSYA</sequence>
<keyword evidence="3" id="KW-1185">Reference proteome</keyword>
<evidence type="ECO:0000313" key="2">
    <source>
        <dbReference type="EMBL" id="OKH90373.1"/>
    </source>
</evidence>
<dbReference type="RefSeq" id="WP_073795240.1">
    <property type="nucleotide sequence ID" value="NZ_LFBV01000012.1"/>
</dbReference>
<dbReference type="InterPro" id="IPR047919">
    <property type="entry name" value="SCO3374-like"/>
</dbReference>
<dbReference type="NCBIfam" id="NF040464">
    <property type="entry name" value="SCO3374_fam"/>
    <property type="match status" value="1"/>
</dbReference>
<reference evidence="2 3" key="1">
    <citation type="submission" date="2015-06" db="EMBL/GenBank/DDBJ databases">
        <title>Cloning and characterization of the uncialamcin biosynthetic gene cluster.</title>
        <authorList>
            <person name="Yan X."/>
            <person name="Huang T."/>
            <person name="Ge H."/>
            <person name="Shen B."/>
        </authorList>
    </citation>
    <scope>NUCLEOTIDE SEQUENCE [LARGE SCALE GENOMIC DNA]</scope>
    <source>
        <strain evidence="2 3">DCA2648</strain>
    </source>
</reference>
<accession>A0A1Q4UXW6</accession>
<organism evidence="2 3">
    <name type="scientific">Streptomyces uncialis</name>
    <dbReference type="NCBI Taxonomy" id="1048205"/>
    <lineage>
        <taxon>Bacteria</taxon>
        <taxon>Bacillati</taxon>
        <taxon>Actinomycetota</taxon>
        <taxon>Actinomycetes</taxon>
        <taxon>Kitasatosporales</taxon>
        <taxon>Streptomycetaceae</taxon>
        <taxon>Streptomyces</taxon>
    </lineage>
</organism>
<evidence type="ECO:0000256" key="1">
    <source>
        <dbReference type="SAM" id="MobiDB-lite"/>
    </source>
</evidence>
<dbReference type="STRING" id="1048205.AB852_34825"/>
<dbReference type="EMBL" id="LFBV01000012">
    <property type="protein sequence ID" value="OKH90373.1"/>
    <property type="molecule type" value="Genomic_DNA"/>
</dbReference>
<name>A0A1Q4UXW6_9ACTN</name>
<comment type="caution">
    <text evidence="2">The sequence shown here is derived from an EMBL/GenBank/DDBJ whole genome shotgun (WGS) entry which is preliminary data.</text>
</comment>
<feature type="region of interest" description="Disordered" evidence="1">
    <location>
        <begin position="131"/>
        <end position="198"/>
    </location>
</feature>
<dbReference type="Proteomes" id="UP000186455">
    <property type="component" value="Unassembled WGS sequence"/>
</dbReference>
<proteinExistence type="predicted"/>
<evidence type="ECO:0008006" key="4">
    <source>
        <dbReference type="Google" id="ProtNLM"/>
    </source>
</evidence>
<gene>
    <name evidence="2" type="ORF">AB852_34825</name>
</gene>
<evidence type="ECO:0000313" key="3">
    <source>
        <dbReference type="Proteomes" id="UP000186455"/>
    </source>
</evidence>